<name>A0ABT8GIM6_9MICO</name>
<comment type="caution">
    <text evidence="2">The sequence shown here is derived from an EMBL/GenBank/DDBJ whole genome shotgun (WGS) entry which is preliminary data.</text>
</comment>
<protein>
    <submittedName>
        <fullName evidence="2">Uncharacterized protein</fullName>
    </submittedName>
</protein>
<reference evidence="2" key="1">
    <citation type="submission" date="2023-06" db="EMBL/GenBank/DDBJ databases">
        <title>Egi l300058.</title>
        <authorList>
            <person name="Gao L."/>
            <person name="Fang B.-Z."/>
            <person name="Li W.-J."/>
        </authorList>
    </citation>
    <scope>NUCLEOTIDE SEQUENCE</scope>
    <source>
        <strain evidence="2">EGI L300058</strain>
    </source>
</reference>
<feature type="transmembrane region" description="Helical" evidence="1">
    <location>
        <begin position="43"/>
        <end position="61"/>
    </location>
</feature>
<evidence type="ECO:0000313" key="3">
    <source>
        <dbReference type="Proteomes" id="UP001172708"/>
    </source>
</evidence>
<evidence type="ECO:0000313" key="2">
    <source>
        <dbReference type="EMBL" id="MDN4481285.1"/>
    </source>
</evidence>
<keyword evidence="1" id="KW-0812">Transmembrane</keyword>
<dbReference type="Proteomes" id="UP001172708">
    <property type="component" value="Unassembled WGS sequence"/>
</dbReference>
<dbReference type="RefSeq" id="WP_301142863.1">
    <property type="nucleotide sequence ID" value="NZ_JAUHQA010000001.1"/>
</dbReference>
<evidence type="ECO:0000256" key="1">
    <source>
        <dbReference type="SAM" id="Phobius"/>
    </source>
</evidence>
<dbReference type="EMBL" id="JAUHQA010000001">
    <property type="protein sequence ID" value="MDN4481285.1"/>
    <property type="molecule type" value="Genomic_DNA"/>
</dbReference>
<sequence>MSDAREAFHDLHGLAGAGFDDSTLADGPDRVGRRVARWRDVRAALMSAASIVAIAAVAVGVNEARWAEPMPGEPLAPTVTASAMPEPGVSTGPADRVGCAEATVVPGKAVGNFGGLEGWFNGTPVAPCAEWDEQILDHPDTVLIHTGDNTMVEAYYRTSIDALGVYADLGPDFAVPNPAPDWPADSFVLIDARTGEVLETWPVSDFATDLMEEAQEAERLDERLVADANALADHLESLAASEVAPEGYVFETSSRGAGDDSDIASVLTYEPTPRPSGPLGSHGLAVRLQPGDNDELMPPEATLVERDLIVPGSVMFEYPGTDSLQLSIPIGSDAHLTLVGNGNAADGYLLVPFAREILAE</sequence>
<keyword evidence="1" id="KW-0472">Membrane</keyword>
<organism evidence="2 3">
    <name type="scientific">Demequina muriae</name>
    <dbReference type="NCBI Taxonomy" id="3051664"/>
    <lineage>
        <taxon>Bacteria</taxon>
        <taxon>Bacillati</taxon>
        <taxon>Actinomycetota</taxon>
        <taxon>Actinomycetes</taxon>
        <taxon>Micrococcales</taxon>
        <taxon>Demequinaceae</taxon>
        <taxon>Demequina</taxon>
    </lineage>
</organism>
<accession>A0ABT8GIM6</accession>
<keyword evidence="1" id="KW-1133">Transmembrane helix</keyword>
<gene>
    <name evidence="2" type="ORF">QQX02_10145</name>
</gene>
<keyword evidence="3" id="KW-1185">Reference proteome</keyword>
<proteinExistence type="predicted"/>